<dbReference type="eggNOG" id="COG0402">
    <property type="taxonomic scope" value="Bacteria"/>
</dbReference>
<keyword evidence="2" id="KW-0378">Hydrolase</keyword>
<dbReference type="PANTHER" id="PTHR32027">
    <property type="entry name" value="CYTOSINE DEAMINASE"/>
    <property type="match status" value="1"/>
</dbReference>
<proteinExistence type="predicted"/>
<dbReference type="SUPFAM" id="SSF51338">
    <property type="entry name" value="Composite domain of metallo-dependent hydrolases"/>
    <property type="match status" value="1"/>
</dbReference>
<dbReference type="Pfam" id="PF07969">
    <property type="entry name" value="Amidohydro_3"/>
    <property type="match status" value="1"/>
</dbReference>
<dbReference type="AlphaFoldDB" id="G4REP1"/>
<dbReference type="InterPro" id="IPR052349">
    <property type="entry name" value="Metallo-hydrolase_Enzymes"/>
</dbReference>
<dbReference type="InterPro" id="IPR032466">
    <property type="entry name" value="Metal_Hydrolase"/>
</dbReference>
<dbReference type="CDD" id="cd01293">
    <property type="entry name" value="Bact_CD"/>
    <property type="match status" value="1"/>
</dbReference>
<evidence type="ECO:0000256" key="2">
    <source>
        <dbReference type="ARBA" id="ARBA00022801"/>
    </source>
</evidence>
<dbReference type="PATRIC" id="fig|1082931.4.peg.846"/>
<evidence type="ECO:0000313" key="4">
    <source>
        <dbReference type="EMBL" id="AEQ50891.1"/>
    </source>
</evidence>
<reference evidence="4" key="1">
    <citation type="submission" date="2011-10" db="EMBL/GenBank/DDBJ databases">
        <authorList>
            <person name="Huo Y.-Y."/>
            <person name="Cheng H."/>
            <person name="Wu M."/>
        </authorList>
    </citation>
    <scope>NUCLEOTIDE SEQUENCE</scope>
    <source>
        <strain evidence="4">B2</strain>
    </source>
</reference>
<gene>
    <name evidence="4" type="ordered locus">KKY_852</name>
</gene>
<dbReference type="STRING" id="1082931.KKY_852"/>
<evidence type="ECO:0000256" key="1">
    <source>
        <dbReference type="ARBA" id="ARBA00022723"/>
    </source>
</evidence>
<dbReference type="KEGG" id="phl:KKY_852"/>
<organism evidence="4 5">
    <name type="scientific">Pelagibacterium halotolerans (strain DSM 22347 / JCM 15775 / CGMCC 1.7692 / B2)</name>
    <dbReference type="NCBI Taxonomy" id="1082931"/>
    <lineage>
        <taxon>Bacteria</taxon>
        <taxon>Pseudomonadati</taxon>
        <taxon>Pseudomonadota</taxon>
        <taxon>Alphaproteobacteria</taxon>
        <taxon>Hyphomicrobiales</taxon>
        <taxon>Devosiaceae</taxon>
        <taxon>Pelagibacterium</taxon>
    </lineage>
</organism>
<sequence length="419" mass="44641">MSAFDLLIVGVTRPGHSVPCEIGVIEGRIAAIGPELGPAAVRIEAQGAMAIPGYAETHIHLDKAMILDRCSICNGTLAEAVSLTASAKSGFTREDVYARAAQVIEMAIVSGTNAMRSFVELDPRAGLRSFQALLDIRRAYDHAINLTLCAFAQEGLTQELETAALLKTALENGADQIGGCPYMDPDPTAHVTAIFDLAQDYNVAVDFHADFDLDPEGSALPEIIAQTERRGWGGRVSIGHATKMSAMAPQMVDELARRLASAGISVTALPATDLFLNGRDHDRLVPRGVAPLQTLDAQGVLTTIASNNVLNPFTPYGDANLIRMANLFANLAQLASDQELARCFDMVSANGFAQLGLERDLRVGAPADLVLVDAPTPADAVRRLAAPIMGFKTGCQTFVRERARLTGTDGHAHRKKAHP</sequence>
<dbReference type="PANTHER" id="PTHR32027:SF9">
    <property type="entry name" value="BLL3847 PROTEIN"/>
    <property type="match status" value="1"/>
</dbReference>
<name>G4REP1_PELHB</name>
<dbReference type="EMBL" id="CP003075">
    <property type="protein sequence ID" value="AEQ50891.1"/>
    <property type="molecule type" value="Genomic_DNA"/>
</dbReference>
<dbReference type="RefSeq" id="WP_014130040.1">
    <property type="nucleotide sequence ID" value="NC_016078.1"/>
</dbReference>
<evidence type="ECO:0000259" key="3">
    <source>
        <dbReference type="Pfam" id="PF07969"/>
    </source>
</evidence>
<reference evidence="4" key="2">
    <citation type="journal article" date="2012" name="J. Bacteriol.">
        <title>Complete genome sequence of Pelagibacterium halotolerans B2T.</title>
        <authorList>
            <person name="Huo Y.Y."/>
            <person name="Cheng H."/>
            <person name="Han X.F."/>
            <person name="Jiang X.W."/>
            <person name="Sun C."/>
            <person name="Zhang X.Q."/>
            <person name="Zhu X.F."/>
            <person name="Liu Y.F."/>
            <person name="Li P.F."/>
            <person name="Ni P.X."/>
            <person name="Wu M."/>
        </authorList>
    </citation>
    <scope>NUCLEOTIDE SEQUENCE [LARGE SCALE GENOMIC DNA]</scope>
    <source>
        <strain evidence="4">B2</strain>
    </source>
</reference>
<dbReference type="Gene3D" id="2.30.40.10">
    <property type="entry name" value="Urease, subunit C, domain 1"/>
    <property type="match status" value="1"/>
</dbReference>
<protein>
    <submittedName>
        <fullName evidence="4">Cytosine deaminase</fullName>
    </submittedName>
</protein>
<dbReference type="GO" id="GO:0046872">
    <property type="term" value="F:metal ion binding"/>
    <property type="evidence" value="ECO:0007669"/>
    <property type="project" value="UniProtKB-KW"/>
</dbReference>
<dbReference type="SUPFAM" id="SSF51556">
    <property type="entry name" value="Metallo-dependent hydrolases"/>
    <property type="match status" value="1"/>
</dbReference>
<dbReference type="GO" id="GO:0019239">
    <property type="term" value="F:deaminase activity"/>
    <property type="evidence" value="ECO:0007669"/>
    <property type="project" value="UniProtKB-ARBA"/>
</dbReference>
<dbReference type="FunFam" id="3.20.20.140:FF:000019">
    <property type="entry name" value="Cytosine deaminase"/>
    <property type="match status" value="1"/>
</dbReference>
<keyword evidence="1" id="KW-0479">Metal-binding</keyword>
<feature type="domain" description="Amidohydrolase 3" evidence="3">
    <location>
        <begin position="170"/>
        <end position="380"/>
    </location>
</feature>
<dbReference type="Gene3D" id="3.20.20.140">
    <property type="entry name" value="Metal-dependent hydrolases"/>
    <property type="match status" value="1"/>
</dbReference>
<evidence type="ECO:0000313" key="5">
    <source>
        <dbReference type="Proteomes" id="UP000008850"/>
    </source>
</evidence>
<dbReference type="InterPro" id="IPR011059">
    <property type="entry name" value="Metal-dep_hydrolase_composite"/>
</dbReference>
<dbReference type="InterPro" id="IPR013108">
    <property type="entry name" value="Amidohydro_3"/>
</dbReference>
<dbReference type="Proteomes" id="UP000008850">
    <property type="component" value="Chromosome"/>
</dbReference>
<dbReference type="GO" id="GO:0016814">
    <property type="term" value="F:hydrolase activity, acting on carbon-nitrogen (but not peptide) bonds, in cyclic amidines"/>
    <property type="evidence" value="ECO:0007669"/>
    <property type="project" value="UniProtKB-ARBA"/>
</dbReference>
<accession>G4REP1</accession>
<dbReference type="HOGENOM" id="CLU_031758_0_1_5"/>
<keyword evidence="5" id="KW-1185">Reference proteome</keyword>